<dbReference type="EMBL" id="CM020618">
    <property type="protein sequence ID" value="KAK1858863.1"/>
    <property type="molecule type" value="Genomic_DNA"/>
</dbReference>
<accession>A0ACC3BLS9</accession>
<dbReference type="Proteomes" id="UP000798662">
    <property type="component" value="Chromosome 1"/>
</dbReference>
<gene>
    <name evidence="1" type="ORF">I4F81_001463</name>
</gene>
<protein>
    <submittedName>
        <fullName evidence="1">Uncharacterized protein</fullName>
    </submittedName>
</protein>
<reference evidence="1" key="1">
    <citation type="submission" date="2019-11" db="EMBL/GenBank/DDBJ databases">
        <title>Nori genome reveals adaptations in red seaweeds to the harsh intertidal environment.</title>
        <authorList>
            <person name="Wang D."/>
            <person name="Mao Y."/>
        </authorList>
    </citation>
    <scope>NUCLEOTIDE SEQUENCE</scope>
    <source>
        <tissue evidence="1">Gametophyte</tissue>
    </source>
</reference>
<sequence length="198" mass="21666">MLLESNFRQAGDPEFLSLLLRLRLGQHTKQDVAQLATLKALSKPPNDCVWLFCLKSSAADKNDEELDRQPGPEDTFEAVHKCMAPYLNKTRATHLLNSATKSLRVLKLRVGARVIVSSNALSSKGVAAGSRGTVLAFSLGWTLKRVAADLSEAFAPGQVLSALSRTRRLRDNFLEGFDESKMLVCPDALSFYSSLSAL</sequence>
<proteinExistence type="predicted"/>
<keyword evidence="2" id="KW-1185">Reference proteome</keyword>
<name>A0ACC3BLS9_PYRYE</name>
<organism evidence="1 2">
    <name type="scientific">Pyropia yezoensis</name>
    <name type="common">Susabi-nori</name>
    <name type="synonym">Porphyra yezoensis</name>
    <dbReference type="NCBI Taxonomy" id="2788"/>
    <lineage>
        <taxon>Eukaryota</taxon>
        <taxon>Rhodophyta</taxon>
        <taxon>Bangiophyceae</taxon>
        <taxon>Bangiales</taxon>
        <taxon>Bangiaceae</taxon>
        <taxon>Pyropia</taxon>
    </lineage>
</organism>
<evidence type="ECO:0000313" key="2">
    <source>
        <dbReference type="Proteomes" id="UP000798662"/>
    </source>
</evidence>
<comment type="caution">
    <text evidence="1">The sequence shown here is derived from an EMBL/GenBank/DDBJ whole genome shotgun (WGS) entry which is preliminary data.</text>
</comment>
<evidence type="ECO:0000313" key="1">
    <source>
        <dbReference type="EMBL" id="KAK1858863.1"/>
    </source>
</evidence>